<feature type="transmembrane region" description="Helical" evidence="8">
    <location>
        <begin position="113"/>
        <end position="131"/>
    </location>
</feature>
<keyword evidence="11" id="KW-1185">Reference proteome</keyword>
<feature type="transmembrane region" description="Helical" evidence="8">
    <location>
        <begin position="291"/>
        <end position="310"/>
    </location>
</feature>
<evidence type="ECO:0000256" key="3">
    <source>
        <dbReference type="ARBA" id="ARBA00022676"/>
    </source>
</evidence>
<comment type="caution">
    <text evidence="10">The sequence shown here is derived from an EMBL/GenBank/DDBJ whole genome shotgun (WGS) entry which is preliminary data.</text>
</comment>
<name>A0ABW3IJW4_9FLAO</name>
<keyword evidence="7 8" id="KW-0472">Membrane</keyword>
<sequence>MHKTLTKYLWWILLTGVLIFFLNLDVLHVNIMEARNFVTAREMVHDGNWLLTTMNAEPRYEKPPLPTWLTAISGITFGMESLFALRLPAALITLLLLYFFFKLIPKLEVSLKQSFLATLILATSFYIIFAGRNGQWDIFTHSFMMGGIYFLWKFFSSTEGLYKNGFLAAFFIGLSFLSKGPVSLFALLLPFLIAYGTTYKFTSFRSRLKPFLVFLLIALAVSAWWFIYVRVFDPIAFLKVTSVETSRWANYNVKPFYYYWSFFTQSGIWTIPAFVGLLYPYLKNKVSNKRAYVFSMVWTLSAVILLSIIPEKKARYLLPVMIPLALNTSFYIEYLFRRFQSLPRKESWVVYFNFALIACIGIAFPLGAPFFLKPDGYWSQYFFTSIVLFGIGAAIIYFLIKKKFPQVFYLTVAFICGIMAVGFPLANALLHNPDFRNFSELQTNKPVGLKIYEYDHLTPEIIWEYGEPIPRIYDKDSIRFPEEEKFGLLIIEKDTSELKKLENSYSIQPSGRYDLNYVNPEKRGYKSRLIRRFYVLEKKE</sequence>
<evidence type="ECO:0000256" key="8">
    <source>
        <dbReference type="SAM" id="Phobius"/>
    </source>
</evidence>
<evidence type="ECO:0000313" key="11">
    <source>
        <dbReference type="Proteomes" id="UP001597100"/>
    </source>
</evidence>
<organism evidence="10 11">
    <name type="scientific">Salinimicrobium gaetbulicola</name>
    <dbReference type="NCBI Taxonomy" id="999702"/>
    <lineage>
        <taxon>Bacteria</taxon>
        <taxon>Pseudomonadati</taxon>
        <taxon>Bacteroidota</taxon>
        <taxon>Flavobacteriia</taxon>
        <taxon>Flavobacteriales</taxon>
        <taxon>Flavobacteriaceae</taxon>
        <taxon>Salinimicrobium</taxon>
    </lineage>
</organism>
<evidence type="ECO:0000313" key="10">
    <source>
        <dbReference type="EMBL" id="MFD0977897.1"/>
    </source>
</evidence>
<feature type="transmembrane region" description="Helical" evidence="8">
    <location>
        <begin position="348"/>
        <end position="372"/>
    </location>
</feature>
<keyword evidence="2" id="KW-1003">Cell membrane</keyword>
<dbReference type="InterPro" id="IPR050297">
    <property type="entry name" value="LipidA_mod_glycosyltrf_83"/>
</dbReference>
<evidence type="ECO:0000256" key="5">
    <source>
        <dbReference type="ARBA" id="ARBA00022692"/>
    </source>
</evidence>
<accession>A0ABW3IJW4</accession>
<dbReference type="Pfam" id="PF02366">
    <property type="entry name" value="PMT"/>
    <property type="match status" value="1"/>
</dbReference>
<feature type="transmembrane region" description="Helical" evidence="8">
    <location>
        <begin position="378"/>
        <end position="400"/>
    </location>
</feature>
<feature type="transmembrane region" description="Helical" evidence="8">
    <location>
        <begin position="316"/>
        <end position="336"/>
    </location>
</feature>
<evidence type="ECO:0000256" key="7">
    <source>
        <dbReference type="ARBA" id="ARBA00023136"/>
    </source>
</evidence>
<evidence type="ECO:0000256" key="1">
    <source>
        <dbReference type="ARBA" id="ARBA00004651"/>
    </source>
</evidence>
<dbReference type="EMBL" id="JBHTJP010000035">
    <property type="protein sequence ID" value="MFD0977897.1"/>
    <property type="molecule type" value="Genomic_DNA"/>
</dbReference>
<feature type="transmembrane region" description="Helical" evidence="8">
    <location>
        <begin position="208"/>
        <end position="228"/>
    </location>
</feature>
<reference evidence="11" key="1">
    <citation type="journal article" date="2019" name="Int. J. Syst. Evol. Microbiol.">
        <title>The Global Catalogue of Microorganisms (GCM) 10K type strain sequencing project: providing services to taxonomists for standard genome sequencing and annotation.</title>
        <authorList>
            <consortium name="The Broad Institute Genomics Platform"/>
            <consortium name="The Broad Institute Genome Sequencing Center for Infectious Disease"/>
            <person name="Wu L."/>
            <person name="Ma J."/>
        </authorList>
    </citation>
    <scope>NUCLEOTIDE SEQUENCE [LARGE SCALE GENOMIC DNA]</scope>
    <source>
        <strain evidence="11">CCUG 60898</strain>
    </source>
</reference>
<feature type="transmembrane region" description="Helical" evidence="8">
    <location>
        <begin position="83"/>
        <end position="101"/>
    </location>
</feature>
<keyword evidence="5 8" id="KW-0812">Transmembrane</keyword>
<feature type="transmembrane region" description="Helical" evidence="8">
    <location>
        <begin position="12"/>
        <end position="31"/>
    </location>
</feature>
<dbReference type="PANTHER" id="PTHR33908">
    <property type="entry name" value="MANNOSYLTRANSFERASE YKCB-RELATED"/>
    <property type="match status" value="1"/>
</dbReference>
<dbReference type="GO" id="GO:0016757">
    <property type="term" value="F:glycosyltransferase activity"/>
    <property type="evidence" value="ECO:0007669"/>
    <property type="project" value="UniProtKB-KW"/>
</dbReference>
<keyword evidence="3 10" id="KW-0328">Glycosyltransferase</keyword>
<feature type="domain" description="ArnT-like N-terminal" evidence="9">
    <location>
        <begin position="61"/>
        <end position="230"/>
    </location>
</feature>
<feature type="transmembrane region" description="Helical" evidence="8">
    <location>
        <begin position="257"/>
        <end position="279"/>
    </location>
</feature>
<dbReference type="InterPro" id="IPR003342">
    <property type="entry name" value="ArnT-like_N"/>
</dbReference>
<dbReference type="Proteomes" id="UP001597100">
    <property type="component" value="Unassembled WGS sequence"/>
</dbReference>
<gene>
    <name evidence="10" type="ORF">ACFQ1G_13955</name>
</gene>
<proteinExistence type="predicted"/>
<evidence type="ECO:0000256" key="6">
    <source>
        <dbReference type="ARBA" id="ARBA00022989"/>
    </source>
</evidence>
<feature type="transmembrane region" description="Helical" evidence="8">
    <location>
        <begin position="138"/>
        <end position="155"/>
    </location>
</feature>
<evidence type="ECO:0000256" key="2">
    <source>
        <dbReference type="ARBA" id="ARBA00022475"/>
    </source>
</evidence>
<dbReference type="EC" id="2.4.-.-" evidence="10"/>
<feature type="transmembrane region" description="Helical" evidence="8">
    <location>
        <begin position="407"/>
        <end position="430"/>
    </location>
</feature>
<dbReference type="RefSeq" id="WP_380740557.1">
    <property type="nucleotide sequence ID" value="NZ_JBHTJP010000035.1"/>
</dbReference>
<evidence type="ECO:0000259" key="9">
    <source>
        <dbReference type="Pfam" id="PF02366"/>
    </source>
</evidence>
<protein>
    <submittedName>
        <fullName evidence="10">ArnT family glycosyltransferase</fullName>
        <ecNumber evidence="10">2.4.-.-</ecNumber>
    </submittedName>
</protein>
<dbReference type="PANTHER" id="PTHR33908:SF3">
    <property type="entry name" value="UNDECAPRENYL PHOSPHATE-ALPHA-4-AMINO-4-DEOXY-L-ARABINOSE ARABINOSYL TRANSFERASE"/>
    <property type="match status" value="1"/>
</dbReference>
<keyword evidence="6 8" id="KW-1133">Transmembrane helix</keyword>
<keyword evidence="4 10" id="KW-0808">Transferase</keyword>
<feature type="transmembrane region" description="Helical" evidence="8">
    <location>
        <begin position="167"/>
        <end position="196"/>
    </location>
</feature>
<evidence type="ECO:0000256" key="4">
    <source>
        <dbReference type="ARBA" id="ARBA00022679"/>
    </source>
</evidence>
<comment type="subcellular location">
    <subcellularLocation>
        <location evidence="1">Cell membrane</location>
        <topology evidence="1">Multi-pass membrane protein</topology>
    </subcellularLocation>
</comment>